<protein>
    <submittedName>
        <fullName evidence="5">2,4-dihydroxyhept-2-ene-1,7-dioic acid aldolase</fullName>
    </submittedName>
</protein>
<gene>
    <name evidence="5" type="ORF">FYJ51_00235</name>
</gene>
<dbReference type="GO" id="GO:0005737">
    <property type="term" value="C:cytoplasm"/>
    <property type="evidence" value="ECO:0007669"/>
    <property type="project" value="TreeGrafter"/>
</dbReference>
<dbReference type="AlphaFoldDB" id="A0A7X2NQU1"/>
<dbReference type="GO" id="GO:0016832">
    <property type="term" value="F:aldehyde-lyase activity"/>
    <property type="evidence" value="ECO:0007669"/>
    <property type="project" value="TreeGrafter"/>
</dbReference>
<organism evidence="5 6">
    <name type="scientific">Stecheria intestinalis</name>
    <dbReference type="NCBI Taxonomy" id="2606630"/>
    <lineage>
        <taxon>Bacteria</taxon>
        <taxon>Bacillati</taxon>
        <taxon>Bacillota</taxon>
        <taxon>Erysipelotrichia</taxon>
        <taxon>Erysipelotrichales</taxon>
        <taxon>Erysipelotrichaceae</taxon>
        <taxon>Stecheria</taxon>
    </lineage>
</organism>
<dbReference type="InterPro" id="IPR015813">
    <property type="entry name" value="Pyrv/PenolPyrv_kinase-like_dom"/>
</dbReference>
<evidence type="ECO:0000256" key="3">
    <source>
        <dbReference type="ARBA" id="ARBA00023239"/>
    </source>
</evidence>
<dbReference type="Proteomes" id="UP000461880">
    <property type="component" value="Unassembled WGS sequence"/>
</dbReference>
<dbReference type="GO" id="GO:0046872">
    <property type="term" value="F:metal ion binding"/>
    <property type="evidence" value="ECO:0007669"/>
    <property type="project" value="UniProtKB-KW"/>
</dbReference>
<dbReference type="InterPro" id="IPR005000">
    <property type="entry name" value="Aldolase/citrate-lyase_domain"/>
</dbReference>
<dbReference type="EMBL" id="VUMN01000001">
    <property type="protein sequence ID" value="MSS57338.1"/>
    <property type="molecule type" value="Genomic_DNA"/>
</dbReference>
<evidence type="ECO:0000259" key="4">
    <source>
        <dbReference type="Pfam" id="PF03328"/>
    </source>
</evidence>
<feature type="domain" description="HpcH/HpaI aldolase/citrate lyase" evidence="4">
    <location>
        <begin position="20"/>
        <end position="205"/>
    </location>
</feature>
<accession>A0A7X2NQU1</accession>
<evidence type="ECO:0000313" key="5">
    <source>
        <dbReference type="EMBL" id="MSS57338.1"/>
    </source>
</evidence>
<evidence type="ECO:0000256" key="1">
    <source>
        <dbReference type="ARBA" id="ARBA00005568"/>
    </source>
</evidence>
<keyword evidence="3" id="KW-0456">Lyase</keyword>
<evidence type="ECO:0000313" key="6">
    <source>
        <dbReference type="Proteomes" id="UP000461880"/>
    </source>
</evidence>
<evidence type="ECO:0000256" key="2">
    <source>
        <dbReference type="ARBA" id="ARBA00022723"/>
    </source>
</evidence>
<proteinExistence type="inferred from homology"/>
<sequence>MNLKQRMMEKPLGGVLIQFSDSPAVLYVAKQSGLDFVLYDCEHGIIPYEKLHDLMLCGNALDLPSIVRVPELSRAWVSRILDFGASGVMVPMMESAEQARKLADWAKYPPLGRRSYSGGAHTGYASSGNHSFHMQEDNQRTIAIAQIETVEGIRNAEAILKTEGIDAAIIGPADLAISSGHPDVIQSEDEIEGIRKVADLCRKYGKGFGIIGSTSLLAQFAGSLNLMVSAIETHLWQESFAGCRRSYDAILEKH</sequence>
<keyword evidence="2" id="KW-0479">Metal-binding</keyword>
<reference evidence="5 6" key="1">
    <citation type="submission" date="2019-08" db="EMBL/GenBank/DDBJ databases">
        <title>In-depth cultivation of the pig gut microbiome towards novel bacterial diversity and tailored functional studies.</title>
        <authorList>
            <person name="Wylensek D."/>
            <person name="Hitch T.C.A."/>
            <person name="Clavel T."/>
        </authorList>
    </citation>
    <scope>NUCLEOTIDE SEQUENCE [LARGE SCALE GENOMIC DNA]</scope>
    <source>
        <strain evidence="5 6">Oil+RF-744-GAM-WT-6</strain>
    </source>
</reference>
<dbReference type="PANTHER" id="PTHR30502">
    <property type="entry name" value="2-KETO-3-DEOXY-L-RHAMNONATE ALDOLASE"/>
    <property type="match status" value="1"/>
</dbReference>
<comment type="caution">
    <text evidence="5">The sequence shown here is derived from an EMBL/GenBank/DDBJ whole genome shotgun (WGS) entry which is preliminary data.</text>
</comment>
<dbReference type="Pfam" id="PF03328">
    <property type="entry name" value="HpcH_HpaI"/>
    <property type="match status" value="1"/>
</dbReference>
<dbReference type="Gene3D" id="3.20.20.60">
    <property type="entry name" value="Phosphoenolpyruvate-binding domains"/>
    <property type="match status" value="1"/>
</dbReference>
<dbReference type="SUPFAM" id="SSF51621">
    <property type="entry name" value="Phosphoenolpyruvate/pyruvate domain"/>
    <property type="match status" value="1"/>
</dbReference>
<comment type="similarity">
    <text evidence="1">Belongs to the HpcH/HpaI aldolase family.</text>
</comment>
<dbReference type="InterPro" id="IPR040442">
    <property type="entry name" value="Pyrv_kinase-like_dom_sf"/>
</dbReference>
<name>A0A7X2NQU1_9FIRM</name>
<dbReference type="PANTHER" id="PTHR30502:SF0">
    <property type="entry name" value="PHOSPHOENOLPYRUVATE CARBOXYLASE FAMILY PROTEIN"/>
    <property type="match status" value="1"/>
</dbReference>
<keyword evidence="6" id="KW-1185">Reference proteome</keyword>
<dbReference type="InterPro" id="IPR050251">
    <property type="entry name" value="HpcH-HpaI_aldolase"/>
</dbReference>